<dbReference type="Gene3D" id="1.20.120.1780">
    <property type="entry name" value="UbiA prenyltransferase"/>
    <property type="match status" value="1"/>
</dbReference>
<protein>
    <submittedName>
        <fullName evidence="8">4-hydroxybenzoate polyprenyltransferase, mitochondrial</fullName>
    </submittedName>
</protein>
<evidence type="ECO:0000256" key="3">
    <source>
        <dbReference type="ARBA" id="ARBA00005985"/>
    </source>
</evidence>
<dbReference type="STRING" id="6265.A0A0B2VAQ3"/>
<evidence type="ECO:0000256" key="7">
    <source>
        <dbReference type="ARBA" id="ARBA00023136"/>
    </source>
</evidence>
<dbReference type="OrthoDB" id="18170at2759"/>
<evidence type="ECO:0000313" key="8">
    <source>
        <dbReference type="EMBL" id="KHN78549.1"/>
    </source>
</evidence>
<dbReference type="InterPro" id="IPR039653">
    <property type="entry name" value="Prenyltransferase"/>
</dbReference>
<dbReference type="Pfam" id="PF01040">
    <property type="entry name" value="UbiA"/>
    <property type="match status" value="1"/>
</dbReference>
<gene>
    <name evidence="8" type="primary">COQ2</name>
    <name evidence="8" type="ORF">Tcan_13974</name>
</gene>
<dbReference type="GO" id="GO:0005743">
    <property type="term" value="C:mitochondrial inner membrane"/>
    <property type="evidence" value="ECO:0007669"/>
    <property type="project" value="TreeGrafter"/>
</dbReference>
<evidence type="ECO:0000256" key="5">
    <source>
        <dbReference type="ARBA" id="ARBA00022692"/>
    </source>
</evidence>
<keyword evidence="5" id="KW-0812">Transmembrane</keyword>
<evidence type="ECO:0000256" key="2">
    <source>
        <dbReference type="ARBA" id="ARBA00004141"/>
    </source>
</evidence>
<dbReference type="AlphaFoldDB" id="A0A0B2VAQ3"/>
<keyword evidence="6" id="KW-1133">Transmembrane helix</keyword>
<keyword evidence="9" id="KW-1185">Reference proteome</keyword>
<name>A0A0B2VAQ3_TOXCA</name>
<dbReference type="PANTHER" id="PTHR11048">
    <property type="entry name" value="PRENYLTRANSFERASES"/>
    <property type="match status" value="1"/>
</dbReference>
<proteinExistence type="inferred from homology"/>
<organism evidence="8 9">
    <name type="scientific">Toxocara canis</name>
    <name type="common">Canine roundworm</name>
    <dbReference type="NCBI Taxonomy" id="6265"/>
    <lineage>
        <taxon>Eukaryota</taxon>
        <taxon>Metazoa</taxon>
        <taxon>Ecdysozoa</taxon>
        <taxon>Nematoda</taxon>
        <taxon>Chromadorea</taxon>
        <taxon>Rhabditida</taxon>
        <taxon>Spirurina</taxon>
        <taxon>Ascaridomorpha</taxon>
        <taxon>Ascaridoidea</taxon>
        <taxon>Toxocaridae</taxon>
        <taxon>Toxocara</taxon>
    </lineage>
</organism>
<evidence type="ECO:0000256" key="4">
    <source>
        <dbReference type="ARBA" id="ARBA00022679"/>
    </source>
</evidence>
<dbReference type="InterPro" id="IPR000537">
    <property type="entry name" value="UbiA_prenyltransferase"/>
</dbReference>
<evidence type="ECO:0000313" key="9">
    <source>
        <dbReference type="Proteomes" id="UP000031036"/>
    </source>
</evidence>
<accession>A0A0B2VAQ3</accession>
<dbReference type="GO" id="GO:0016765">
    <property type="term" value="F:transferase activity, transferring alkyl or aryl (other than methyl) groups"/>
    <property type="evidence" value="ECO:0007669"/>
    <property type="project" value="InterPro"/>
</dbReference>
<evidence type="ECO:0000256" key="1">
    <source>
        <dbReference type="ARBA" id="ARBA00001946"/>
    </source>
</evidence>
<evidence type="ECO:0000256" key="6">
    <source>
        <dbReference type="ARBA" id="ARBA00022989"/>
    </source>
</evidence>
<sequence length="244" mass="27024">MLTAGPSLCRFGVYRISSSIGDRRDASAILKHAPHKLSAAAIVELAPKRVQPYLKLMRVDKPAGTWLLYWPCTWSIALASPPGATLNWGVLIAWSHLAPNELNTVIPLFIANVLHTVIYDTIYSHQDKADDIVAGVKSTALLFGDSTKYWLTGFATLMVSGLTVTGALVGQTWPYYCMLGATAAQLSWQIGTLKIDEPDDCWTKFRSNQWLGAMLFVGIVAGNLLRKQEREEEEQEQHRHLSAQ</sequence>
<dbReference type="Proteomes" id="UP000031036">
    <property type="component" value="Unassembled WGS sequence"/>
</dbReference>
<comment type="caution">
    <text evidence="8">The sequence shown here is derived from an EMBL/GenBank/DDBJ whole genome shotgun (WGS) entry which is preliminary data.</text>
</comment>
<keyword evidence="7" id="KW-0472">Membrane</keyword>
<dbReference type="EMBL" id="JPKZ01002087">
    <property type="protein sequence ID" value="KHN78549.1"/>
    <property type="molecule type" value="Genomic_DNA"/>
</dbReference>
<comment type="subcellular location">
    <subcellularLocation>
        <location evidence="2">Membrane</location>
        <topology evidence="2">Multi-pass membrane protein</topology>
    </subcellularLocation>
</comment>
<keyword evidence="4 8" id="KW-0808">Transferase</keyword>
<comment type="similarity">
    <text evidence="3">Belongs to the UbiA prenyltransferase family.</text>
</comment>
<dbReference type="PANTHER" id="PTHR11048:SF28">
    <property type="entry name" value="4-HYDROXYBENZOATE POLYPRENYLTRANSFERASE, MITOCHONDRIAL"/>
    <property type="match status" value="1"/>
</dbReference>
<dbReference type="FunFam" id="1.20.120.1780:FF:000001">
    <property type="entry name" value="4-hydroxybenzoate octaprenyltransferase"/>
    <property type="match status" value="1"/>
</dbReference>
<dbReference type="OMA" id="CARCTIN"/>
<reference evidence="8 9" key="1">
    <citation type="submission" date="2014-11" db="EMBL/GenBank/DDBJ databases">
        <title>Genetic blueprint of the zoonotic pathogen Toxocara canis.</title>
        <authorList>
            <person name="Zhu X.-Q."/>
            <person name="Korhonen P.K."/>
            <person name="Cai H."/>
            <person name="Young N.D."/>
            <person name="Nejsum P."/>
            <person name="von Samson-Himmelstjerna G."/>
            <person name="Boag P.R."/>
            <person name="Tan P."/>
            <person name="Li Q."/>
            <person name="Min J."/>
            <person name="Yang Y."/>
            <person name="Wang X."/>
            <person name="Fang X."/>
            <person name="Hall R.S."/>
            <person name="Hofmann A."/>
            <person name="Sternberg P.W."/>
            <person name="Jex A.R."/>
            <person name="Gasser R.B."/>
        </authorList>
    </citation>
    <scope>NUCLEOTIDE SEQUENCE [LARGE SCALE GENOMIC DNA]</scope>
    <source>
        <strain evidence="8">PN_DK_2014</strain>
    </source>
</reference>
<dbReference type="GO" id="GO:0006744">
    <property type="term" value="P:ubiquinone biosynthetic process"/>
    <property type="evidence" value="ECO:0007669"/>
    <property type="project" value="TreeGrafter"/>
</dbReference>
<comment type="cofactor">
    <cofactor evidence="1">
        <name>Mg(2+)</name>
        <dbReference type="ChEBI" id="CHEBI:18420"/>
    </cofactor>
</comment>